<dbReference type="EMBL" id="AMQN01008672">
    <property type="status" value="NOT_ANNOTATED_CDS"/>
    <property type="molecule type" value="Genomic_DNA"/>
</dbReference>
<evidence type="ECO:0000313" key="3">
    <source>
        <dbReference type="EMBL" id="ELU02870.1"/>
    </source>
</evidence>
<dbReference type="AlphaFoldDB" id="R7U939"/>
<evidence type="ECO:0000256" key="2">
    <source>
        <dbReference type="SAM" id="MobiDB-lite"/>
    </source>
</evidence>
<dbReference type="Pfam" id="PF01026">
    <property type="entry name" value="TatD_DNase"/>
    <property type="match status" value="1"/>
</dbReference>
<dbReference type="EnsemblMetazoa" id="CapteT210706">
    <property type="protein sequence ID" value="CapteP210706"/>
    <property type="gene ID" value="CapteG210706"/>
</dbReference>
<dbReference type="Proteomes" id="UP000014760">
    <property type="component" value="Unassembled WGS sequence"/>
</dbReference>
<reference evidence="4" key="3">
    <citation type="submission" date="2015-06" db="UniProtKB">
        <authorList>
            <consortium name="EnsemblMetazoa"/>
        </authorList>
    </citation>
    <scope>IDENTIFICATION</scope>
</reference>
<gene>
    <name evidence="3" type="ORF">CAPTEDRAFT_210706</name>
</gene>
<feature type="compositionally biased region" description="Basic residues" evidence="2">
    <location>
        <begin position="138"/>
        <end position="154"/>
    </location>
</feature>
<keyword evidence="5" id="KW-1185">Reference proteome</keyword>
<dbReference type="SUPFAM" id="SSF51556">
    <property type="entry name" value="Metallo-dependent hydrolases"/>
    <property type="match status" value="1"/>
</dbReference>
<feature type="compositionally biased region" description="Basic and acidic residues" evidence="2">
    <location>
        <begin position="127"/>
        <end position="137"/>
    </location>
</feature>
<evidence type="ECO:0000256" key="1">
    <source>
        <dbReference type="ARBA" id="ARBA00009275"/>
    </source>
</evidence>
<comment type="similarity">
    <text evidence="1">Belongs to the metallo-dependent hydrolases superfamily. TatD-type hydrolase family.</text>
</comment>
<proteinExistence type="inferred from homology"/>
<dbReference type="InterPro" id="IPR032466">
    <property type="entry name" value="Metal_Hydrolase"/>
</dbReference>
<dbReference type="EMBL" id="KB303698">
    <property type="protein sequence ID" value="ELU02870.1"/>
    <property type="molecule type" value="Genomic_DNA"/>
</dbReference>
<dbReference type="Gene3D" id="3.20.20.140">
    <property type="entry name" value="Metal-dependent hydrolases"/>
    <property type="match status" value="1"/>
</dbReference>
<dbReference type="InterPro" id="IPR001130">
    <property type="entry name" value="TatD-like"/>
</dbReference>
<dbReference type="PANTHER" id="PTHR46363">
    <property type="entry name" value="DEOXYRIBONUCLEASE TATDN2-RELATED"/>
    <property type="match status" value="1"/>
</dbReference>
<evidence type="ECO:0000313" key="5">
    <source>
        <dbReference type="Proteomes" id="UP000014760"/>
    </source>
</evidence>
<feature type="compositionally biased region" description="Basic and acidic residues" evidence="2">
    <location>
        <begin position="155"/>
        <end position="165"/>
    </location>
</feature>
<reference evidence="3 5" key="2">
    <citation type="journal article" date="2013" name="Nature">
        <title>Insights into bilaterian evolution from three spiralian genomes.</title>
        <authorList>
            <person name="Simakov O."/>
            <person name="Marletaz F."/>
            <person name="Cho S.J."/>
            <person name="Edsinger-Gonzales E."/>
            <person name="Havlak P."/>
            <person name="Hellsten U."/>
            <person name="Kuo D.H."/>
            <person name="Larsson T."/>
            <person name="Lv J."/>
            <person name="Arendt D."/>
            <person name="Savage R."/>
            <person name="Osoegawa K."/>
            <person name="de Jong P."/>
            <person name="Grimwood J."/>
            <person name="Chapman J.A."/>
            <person name="Shapiro H."/>
            <person name="Aerts A."/>
            <person name="Otillar R.P."/>
            <person name="Terry A.Y."/>
            <person name="Boore J.L."/>
            <person name="Grigoriev I.V."/>
            <person name="Lindberg D.R."/>
            <person name="Seaver E.C."/>
            <person name="Weisblat D.A."/>
            <person name="Putnam N.H."/>
            <person name="Rokhsar D.S."/>
        </authorList>
    </citation>
    <scope>NUCLEOTIDE SEQUENCE</scope>
    <source>
        <strain evidence="3 5">I ESC-2004</strain>
    </source>
</reference>
<accession>R7U939</accession>
<dbReference type="OrthoDB" id="9980814at2759"/>
<name>R7U939_CAPTE</name>
<feature type="region of interest" description="Disordered" evidence="2">
    <location>
        <begin position="127"/>
        <end position="169"/>
    </location>
</feature>
<dbReference type="PANTHER" id="PTHR46363:SF1">
    <property type="entry name" value="DEOXYRIBONUCLEASE TATDN2-RELATED"/>
    <property type="match status" value="1"/>
</dbReference>
<reference evidence="5" key="1">
    <citation type="submission" date="2012-12" db="EMBL/GenBank/DDBJ databases">
        <authorList>
            <person name="Hellsten U."/>
            <person name="Grimwood J."/>
            <person name="Chapman J.A."/>
            <person name="Shapiro H."/>
            <person name="Aerts A."/>
            <person name="Otillar R.P."/>
            <person name="Terry A.Y."/>
            <person name="Boore J.L."/>
            <person name="Simakov O."/>
            <person name="Marletaz F."/>
            <person name="Cho S.-J."/>
            <person name="Edsinger-Gonzales E."/>
            <person name="Havlak P."/>
            <person name="Kuo D.-H."/>
            <person name="Larsson T."/>
            <person name="Lv J."/>
            <person name="Arendt D."/>
            <person name="Savage R."/>
            <person name="Osoegawa K."/>
            <person name="de Jong P."/>
            <person name="Lindberg D.R."/>
            <person name="Seaver E.C."/>
            <person name="Weisblat D.A."/>
            <person name="Putnam N.H."/>
            <person name="Grigoriev I.V."/>
            <person name="Rokhsar D.S."/>
        </authorList>
    </citation>
    <scope>NUCLEOTIDE SEQUENCE</scope>
    <source>
        <strain evidence="5">I ESC-2004</strain>
    </source>
</reference>
<protein>
    <submittedName>
        <fullName evidence="3 4">Uncharacterized protein</fullName>
    </submittedName>
</protein>
<evidence type="ECO:0000313" key="4">
    <source>
        <dbReference type="EnsemblMetazoa" id="CapteP210706"/>
    </source>
</evidence>
<dbReference type="HOGENOM" id="CLU_1257128_0_0_1"/>
<dbReference type="GO" id="GO:0016788">
    <property type="term" value="F:hydrolase activity, acting on ester bonds"/>
    <property type="evidence" value="ECO:0007669"/>
    <property type="project" value="InterPro"/>
</dbReference>
<organism evidence="3">
    <name type="scientific">Capitella teleta</name>
    <name type="common">Polychaete worm</name>
    <dbReference type="NCBI Taxonomy" id="283909"/>
    <lineage>
        <taxon>Eukaryota</taxon>
        <taxon>Metazoa</taxon>
        <taxon>Spiralia</taxon>
        <taxon>Lophotrochozoa</taxon>
        <taxon>Annelida</taxon>
        <taxon>Polychaeta</taxon>
        <taxon>Sedentaria</taxon>
        <taxon>Scolecida</taxon>
        <taxon>Capitellidae</taxon>
        <taxon>Capitella</taxon>
    </lineage>
</organism>
<sequence>MKDELPQLFPIHRHCFTGSLADLNAWRLLFPNTVFGFTAASSSYPPLAAHLPLAHTVLETDAPYMSQSEKFSMPHQLGPAAQMMATARGCSVEEVWSPSLGVYFSVLLVWPEASVLQNEVNVLHERGECGGKQDRDPWRHHRPRQERHHRKKTRERQTTTEDRSRSISRYSCNSSLTSQVRQLLPLSVISIHRPIITPTCGIYISPLIPGASDLSFPSPM</sequence>